<sequence length="157" mass="18418">MKRILSLVIFLTFINCTDKIETVSGERNVFILHSENPKEEKFNFKIDKKKDFSSYEYVSQDDTSKTVLLNFKKENQIFLGTDEFKILDKKPVSFTELSEKEFHFYNLKDPMDDGTGPLLFNQEYGLLAIYNVYGPIIIFLEDSDKTLYDQVLKALRE</sequence>
<dbReference type="Proteomes" id="UP001139226">
    <property type="component" value="Unassembled WGS sequence"/>
</dbReference>
<evidence type="ECO:0000313" key="2">
    <source>
        <dbReference type="Proteomes" id="UP001139226"/>
    </source>
</evidence>
<evidence type="ECO:0000313" key="1">
    <source>
        <dbReference type="EMBL" id="MCH4824579.1"/>
    </source>
</evidence>
<reference evidence="1" key="1">
    <citation type="submission" date="2022-03" db="EMBL/GenBank/DDBJ databases">
        <title>Gramella crocea sp. nov., isolated from activated sludge of a seafood processing plant.</title>
        <authorList>
            <person name="Zhang X."/>
        </authorList>
    </citation>
    <scope>NUCLEOTIDE SEQUENCE</scope>
    <source>
        <strain evidence="1">YJ019</strain>
    </source>
</reference>
<protein>
    <submittedName>
        <fullName evidence="1">Uncharacterized protein</fullName>
    </submittedName>
</protein>
<proteinExistence type="predicted"/>
<dbReference type="RefSeq" id="WP_240714746.1">
    <property type="nucleotide sequence ID" value="NZ_JAKVTV010000007.1"/>
</dbReference>
<dbReference type="AlphaFoldDB" id="A0A9X1V7S0"/>
<keyword evidence="2" id="KW-1185">Reference proteome</keyword>
<accession>A0A9X1V7S0</accession>
<organism evidence="1 2">
    <name type="scientific">Christiangramia lutea</name>
    <dbReference type="NCBI Taxonomy" id="1607951"/>
    <lineage>
        <taxon>Bacteria</taxon>
        <taxon>Pseudomonadati</taxon>
        <taxon>Bacteroidota</taxon>
        <taxon>Flavobacteriia</taxon>
        <taxon>Flavobacteriales</taxon>
        <taxon>Flavobacteriaceae</taxon>
        <taxon>Christiangramia</taxon>
    </lineage>
</organism>
<name>A0A9X1V7S0_9FLAO</name>
<gene>
    <name evidence="1" type="ORF">ML462_15505</name>
</gene>
<comment type="caution">
    <text evidence="1">The sequence shown here is derived from an EMBL/GenBank/DDBJ whole genome shotgun (WGS) entry which is preliminary data.</text>
</comment>
<dbReference type="EMBL" id="JAKVTV010000007">
    <property type="protein sequence ID" value="MCH4824579.1"/>
    <property type="molecule type" value="Genomic_DNA"/>
</dbReference>